<proteinExistence type="predicted"/>
<keyword evidence="3" id="KW-0472">Membrane</keyword>
<evidence type="ECO:0000256" key="3">
    <source>
        <dbReference type="SAM" id="Phobius"/>
    </source>
</evidence>
<evidence type="ECO:0000313" key="5">
    <source>
        <dbReference type="Proteomes" id="UP000503640"/>
    </source>
</evidence>
<reference evidence="5" key="1">
    <citation type="journal article" date="2020" name="Appl. Environ. Microbiol.">
        <title>Diazotrophic Anaeromyxobacter Isolates from Soils.</title>
        <authorList>
            <person name="Masuda Y."/>
            <person name="Yamanaka H."/>
            <person name="Xu Z.X."/>
            <person name="Shiratori Y."/>
            <person name="Aono T."/>
            <person name="Amachi S."/>
            <person name="Senoo K."/>
            <person name="Itoh H."/>
        </authorList>
    </citation>
    <scope>NUCLEOTIDE SEQUENCE [LARGE SCALE GENOMIC DNA]</scope>
    <source>
        <strain evidence="5">R267</strain>
    </source>
</reference>
<feature type="region of interest" description="Disordered" evidence="2">
    <location>
        <begin position="453"/>
        <end position="475"/>
    </location>
</feature>
<gene>
    <name evidence="4" type="ORF">AMYX_30910</name>
</gene>
<evidence type="ECO:0000313" key="4">
    <source>
        <dbReference type="EMBL" id="GEJ58350.1"/>
    </source>
</evidence>
<feature type="transmembrane region" description="Helical" evidence="3">
    <location>
        <begin position="282"/>
        <end position="300"/>
    </location>
</feature>
<dbReference type="EMBL" id="BJTG01000007">
    <property type="protein sequence ID" value="GEJ58350.1"/>
    <property type="molecule type" value="Genomic_DNA"/>
</dbReference>
<feature type="coiled-coil region" evidence="1">
    <location>
        <begin position="162"/>
        <end position="219"/>
    </location>
</feature>
<dbReference type="InterPro" id="IPR027417">
    <property type="entry name" value="P-loop_NTPase"/>
</dbReference>
<keyword evidence="5" id="KW-1185">Reference proteome</keyword>
<dbReference type="Proteomes" id="UP000503640">
    <property type="component" value="Unassembled WGS sequence"/>
</dbReference>
<organism evidence="4 5">
    <name type="scientific">Anaeromyxobacter diazotrophicus</name>
    <dbReference type="NCBI Taxonomy" id="2590199"/>
    <lineage>
        <taxon>Bacteria</taxon>
        <taxon>Pseudomonadati</taxon>
        <taxon>Myxococcota</taxon>
        <taxon>Myxococcia</taxon>
        <taxon>Myxococcales</taxon>
        <taxon>Cystobacterineae</taxon>
        <taxon>Anaeromyxobacteraceae</taxon>
        <taxon>Anaeromyxobacter</taxon>
    </lineage>
</organism>
<dbReference type="AlphaFoldDB" id="A0A7I9VQE9"/>
<keyword evidence="3" id="KW-0812">Transmembrane</keyword>
<feature type="coiled-coil region" evidence="1">
    <location>
        <begin position="376"/>
        <end position="403"/>
    </location>
</feature>
<sequence>MLLLEIAAQGVKGVSPSGGSARLRPGYNLVPFDGASLRRLLEALFRPAPGDAEALCGSAPGRGALRAGATVLGDDGGTWRLVRDFAAGFQLQRLDPQRRAFALVAQEPAAVARALAERVGLPGPAEARLLTLALSDLPSRRGAPAPAAVPAAAPAPRRALDPAQASRRLAELRAELARAERAEKLQYQLDGLQSRLFKAEEALREGARLRDAVAAAEAQVAGNAPAAAVAEKLGDVEAKLAAHGRATARRDEGLAKVEADRAALADAEAVGAPRPPWADPRWWAGVVVGLGAVAAGIALRRSAELRYLALLDIPAFGWAAWVALGWVQALEGRGRLGRRRQLVDEHEHKVQEAFERESAEVREALAALGVSGLGELRDALQRLADARGAAEAARARLAELESSEATRSAEQERAAVESELRGVEHALTEVAGGFVRDPRSIEMEISRIEAEAAAPAAPAPAPAGAATPATATAAPEAADPFPEVLACAAAALGGSPEAAVEAIRPRGSQLLAALSGGRLGAFALDRGGRVVAQAGTRVTPADQLPALDRDLLFLSVKLAFLERALAGGRRVALVDDVFAPLPEAARRLAGRLLKQLARPGQLLHATNDPACREAADHVAQAAP</sequence>
<dbReference type="Gene3D" id="3.40.50.300">
    <property type="entry name" value="P-loop containing nucleotide triphosphate hydrolases"/>
    <property type="match status" value="1"/>
</dbReference>
<protein>
    <submittedName>
        <fullName evidence="4">Uncharacterized protein</fullName>
    </submittedName>
</protein>
<dbReference type="RefSeq" id="WP_176066804.1">
    <property type="nucleotide sequence ID" value="NZ_BJTG01000007.1"/>
</dbReference>
<keyword evidence="3" id="KW-1133">Transmembrane helix</keyword>
<comment type="caution">
    <text evidence="4">The sequence shown here is derived from an EMBL/GenBank/DDBJ whole genome shotgun (WGS) entry which is preliminary data.</text>
</comment>
<accession>A0A7I9VQE9</accession>
<name>A0A7I9VQE9_9BACT</name>
<evidence type="ECO:0000256" key="2">
    <source>
        <dbReference type="SAM" id="MobiDB-lite"/>
    </source>
</evidence>
<feature type="transmembrane region" description="Helical" evidence="3">
    <location>
        <begin position="307"/>
        <end position="327"/>
    </location>
</feature>
<feature type="region of interest" description="Disordered" evidence="2">
    <location>
        <begin position="143"/>
        <end position="162"/>
    </location>
</feature>
<evidence type="ECO:0000256" key="1">
    <source>
        <dbReference type="SAM" id="Coils"/>
    </source>
</evidence>
<keyword evidence="1" id="KW-0175">Coiled coil</keyword>